<dbReference type="AlphaFoldDB" id="A0A7I7YJR8"/>
<proteinExistence type="predicted"/>
<dbReference type="PANTHER" id="PTHR30250">
    <property type="entry name" value="PST FAMILY PREDICTED COLANIC ACID TRANSPORTER"/>
    <property type="match status" value="1"/>
</dbReference>
<evidence type="ECO:0008006" key="9">
    <source>
        <dbReference type="Google" id="ProtNLM"/>
    </source>
</evidence>
<keyword evidence="5 6" id="KW-0472">Membrane</keyword>
<feature type="transmembrane region" description="Helical" evidence="6">
    <location>
        <begin position="78"/>
        <end position="98"/>
    </location>
</feature>
<feature type="transmembrane region" description="Helical" evidence="6">
    <location>
        <begin position="206"/>
        <end position="228"/>
    </location>
</feature>
<feature type="transmembrane region" description="Helical" evidence="6">
    <location>
        <begin position="279"/>
        <end position="300"/>
    </location>
</feature>
<protein>
    <recommendedName>
        <fullName evidence="9">Integral membrane protein</fullName>
    </recommendedName>
</protein>
<feature type="transmembrane region" description="Helical" evidence="6">
    <location>
        <begin position="33"/>
        <end position="52"/>
    </location>
</feature>
<evidence type="ECO:0000313" key="8">
    <source>
        <dbReference type="Proteomes" id="UP000467385"/>
    </source>
</evidence>
<keyword evidence="2" id="KW-1003">Cell membrane</keyword>
<accession>A0A7I7YJR8</accession>
<keyword evidence="3 6" id="KW-0812">Transmembrane</keyword>
<feature type="transmembrane region" description="Helical" evidence="6">
    <location>
        <begin position="376"/>
        <end position="397"/>
    </location>
</feature>
<name>A0A7I7YJR8_9MYCO</name>
<dbReference type="Proteomes" id="UP000467385">
    <property type="component" value="Chromosome"/>
</dbReference>
<dbReference type="RefSeq" id="WP_232079408.1">
    <property type="nucleotide sequence ID" value="NZ_AP022613.1"/>
</dbReference>
<keyword evidence="8" id="KW-1185">Reference proteome</keyword>
<evidence type="ECO:0000256" key="3">
    <source>
        <dbReference type="ARBA" id="ARBA00022692"/>
    </source>
</evidence>
<feature type="transmembrane region" description="Helical" evidence="6">
    <location>
        <begin position="110"/>
        <end position="132"/>
    </location>
</feature>
<evidence type="ECO:0000256" key="1">
    <source>
        <dbReference type="ARBA" id="ARBA00004651"/>
    </source>
</evidence>
<dbReference type="GO" id="GO:0005886">
    <property type="term" value="C:plasma membrane"/>
    <property type="evidence" value="ECO:0007669"/>
    <property type="project" value="UniProtKB-SubCell"/>
</dbReference>
<dbReference type="InterPro" id="IPR050833">
    <property type="entry name" value="Poly_Biosynth_Transport"/>
</dbReference>
<reference evidence="7 8" key="1">
    <citation type="journal article" date="2019" name="Emerg. Microbes Infect.">
        <title>Comprehensive subspecies identification of 175 nontuberculous mycobacteria species based on 7547 genomic profiles.</title>
        <authorList>
            <person name="Matsumoto Y."/>
            <person name="Kinjo T."/>
            <person name="Motooka D."/>
            <person name="Nabeya D."/>
            <person name="Jung N."/>
            <person name="Uechi K."/>
            <person name="Horii T."/>
            <person name="Iida T."/>
            <person name="Fujita J."/>
            <person name="Nakamura S."/>
        </authorList>
    </citation>
    <scope>NUCLEOTIDE SEQUENCE [LARGE SCALE GENOMIC DNA]</scope>
    <source>
        <strain evidence="7 8">JCM 14738</strain>
    </source>
</reference>
<keyword evidence="4 6" id="KW-1133">Transmembrane helix</keyword>
<dbReference type="EMBL" id="AP022613">
    <property type="protein sequence ID" value="BBZ41909.1"/>
    <property type="molecule type" value="Genomic_DNA"/>
</dbReference>
<gene>
    <name evidence="7" type="ORF">MCNS_49720</name>
</gene>
<organism evidence="7 8">
    <name type="scientific">Mycobacterium conspicuum</name>
    <dbReference type="NCBI Taxonomy" id="44010"/>
    <lineage>
        <taxon>Bacteria</taxon>
        <taxon>Bacillati</taxon>
        <taxon>Actinomycetota</taxon>
        <taxon>Actinomycetes</taxon>
        <taxon>Mycobacteriales</taxon>
        <taxon>Mycobacteriaceae</taxon>
        <taxon>Mycobacterium</taxon>
    </lineage>
</organism>
<feature type="transmembrane region" description="Helical" evidence="6">
    <location>
        <begin position="320"/>
        <end position="344"/>
    </location>
</feature>
<feature type="transmembrane region" description="Helical" evidence="6">
    <location>
        <begin position="240"/>
        <end position="259"/>
    </location>
</feature>
<evidence type="ECO:0000256" key="2">
    <source>
        <dbReference type="ARBA" id="ARBA00022475"/>
    </source>
</evidence>
<evidence type="ECO:0000313" key="7">
    <source>
        <dbReference type="EMBL" id="BBZ41909.1"/>
    </source>
</evidence>
<evidence type="ECO:0000256" key="5">
    <source>
        <dbReference type="ARBA" id="ARBA00023136"/>
    </source>
</evidence>
<feature type="transmembrane region" description="Helical" evidence="6">
    <location>
        <begin position="351"/>
        <end position="370"/>
    </location>
</feature>
<feature type="transmembrane region" description="Helical" evidence="6">
    <location>
        <begin position="166"/>
        <end position="185"/>
    </location>
</feature>
<evidence type="ECO:0000256" key="4">
    <source>
        <dbReference type="ARBA" id="ARBA00022989"/>
    </source>
</evidence>
<dbReference type="PANTHER" id="PTHR30250:SF11">
    <property type="entry name" value="O-ANTIGEN TRANSPORTER-RELATED"/>
    <property type="match status" value="1"/>
</dbReference>
<feature type="transmembrane region" description="Helical" evidence="6">
    <location>
        <begin position="139"/>
        <end position="160"/>
    </location>
</feature>
<evidence type="ECO:0000256" key="6">
    <source>
        <dbReference type="SAM" id="Phobius"/>
    </source>
</evidence>
<sequence length="399" mass="40472">MARVGAATALTALCGYAVIYLAARDLAPSGFSIFGVFWGAFGLVTGAANGLLQEATREVRSTGYFQALPENRNHPMRVAALLGVGAAVVIAGSAPLWSGRVFVEQRWLSVALLSVGLAGFCLHATLLGMLAGTNRWTQYGALMVTDALIRVTVAAAAFAIGWGLGGYLWATVAGAVAWLIMLAASPAARAAARLMTPGSAAMFLRGAAHSITAAGASAILVMGFPVLLKVTSNHLGAQGGVVILAVTLTRAPLLVPLTAMQGNLIAHFVDERADRLRALIAPAALVGGIGALGVLAAGVVGPWLLRVAFGPQYDAGSALLAWLTAAAVAIAMLTLTGAATVAAALHRAYSLGWVGATVASGLLLLLPLPLQTRTVIALLCGPLVGIGAHVITLARAARG</sequence>
<comment type="subcellular location">
    <subcellularLocation>
        <location evidence="1">Cell membrane</location>
        <topology evidence="1">Multi-pass membrane protein</topology>
    </subcellularLocation>
</comment>